<keyword evidence="2" id="KW-1185">Reference proteome</keyword>
<accession>A0ACB5QWL4</accession>
<organism evidence="1 2">
    <name type="scientific">Caballeronia novacaledonica</name>
    <dbReference type="NCBI Taxonomy" id="1544861"/>
    <lineage>
        <taxon>Bacteria</taxon>
        <taxon>Pseudomonadati</taxon>
        <taxon>Pseudomonadota</taxon>
        <taxon>Betaproteobacteria</taxon>
        <taxon>Burkholderiales</taxon>
        <taxon>Burkholderiaceae</taxon>
        <taxon>Caballeronia</taxon>
    </lineage>
</organism>
<protein>
    <submittedName>
        <fullName evidence="1">Sulfite exporter TauE/SafE family protein</fullName>
    </submittedName>
</protein>
<gene>
    <name evidence="1" type="ORF">CBA19CS22_21175</name>
</gene>
<evidence type="ECO:0000313" key="1">
    <source>
        <dbReference type="EMBL" id="GJH19099.1"/>
    </source>
</evidence>
<sequence length="241" mass="25320">MPTPGFVVIAFAAAVAGGFVRGASGFGGSLVMMPLLSLMTSPKFIVAPVLLLEAFAVLPVLRHFIGRAQWRVVMPICIAAFVALPFGAWALVNADQSLIRRAIGVLVLVFSLALLAGVRHKAQPRVPTSIALGLLSGALLGGTGIGGPPVILYLLSSSAPSVDTRANLMVTVMAMSVAALIVLWMRGAFMIDGPMPLWILAPGYLFGILAGMRLFGLIDERRFRRATLGFLVVVSVVTLAV</sequence>
<reference evidence="1" key="1">
    <citation type="submission" date="2021-09" db="EMBL/GenBank/DDBJ databases">
        <title>Isolation and characterization of 3-chlorobenzoate degrading bacteria from soils in Shizuoka.</title>
        <authorList>
            <person name="Ifat A."/>
            <person name="Ogawa N."/>
            <person name="Kimbara K."/>
            <person name="Moriuchi R."/>
            <person name="Dohra H."/>
            <person name="Shintani M."/>
        </authorList>
    </citation>
    <scope>NUCLEOTIDE SEQUENCE</scope>
    <source>
        <strain evidence="1">19CS2-2</strain>
    </source>
</reference>
<name>A0ACB5QWL4_9BURK</name>
<dbReference type="EMBL" id="BPUR01000012">
    <property type="protein sequence ID" value="GJH19099.1"/>
    <property type="molecule type" value="Genomic_DNA"/>
</dbReference>
<evidence type="ECO:0000313" key="2">
    <source>
        <dbReference type="Proteomes" id="UP001055013"/>
    </source>
</evidence>
<proteinExistence type="predicted"/>
<dbReference type="Proteomes" id="UP001055013">
    <property type="component" value="Unassembled WGS sequence"/>
</dbReference>
<comment type="caution">
    <text evidence="1">The sequence shown here is derived from an EMBL/GenBank/DDBJ whole genome shotgun (WGS) entry which is preliminary data.</text>
</comment>